<dbReference type="EMBL" id="JBBMFE010000005">
    <property type="protein sequence ID" value="MEQ2472245.1"/>
    <property type="molecule type" value="Genomic_DNA"/>
</dbReference>
<organism evidence="2 3">
    <name type="scientific">Laedolimicola intestinihominis</name>
    <dbReference type="NCBI Taxonomy" id="3133166"/>
    <lineage>
        <taxon>Bacteria</taxon>
        <taxon>Bacillati</taxon>
        <taxon>Bacillota</taxon>
        <taxon>Clostridia</taxon>
        <taxon>Lachnospirales</taxon>
        <taxon>Lachnospiraceae</taxon>
        <taxon>Laedolimicola</taxon>
    </lineage>
</organism>
<dbReference type="Proteomes" id="UP001438008">
    <property type="component" value="Unassembled WGS sequence"/>
</dbReference>
<keyword evidence="1" id="KW-0812">Transmembrane</keyword>
<comment type="caution">
    <text evidence="2">The sequence shown here is derived from an EMBL/GenBank/DDBJ whole genome shotgun (WGS) entry which is preliminary data.</text>
</comment>
<name>A0ABV1FFT7_9FIRM</name>
<feature type="transmembrane region" description="Helical" evidence="1">
    <location>
        <begin position="427"/>
        <end position="446"/>
    </location>
</feature>
<keyword evidence="1" id="KW-1133">Transmembrane helix</keyword>
<reference evidence="2 3" key="1">
    <citation type="submission" date="2024-03" db="EMBL/GenBank/DDBJ databases">
        <title>Human intestinal bacterial collection.</title>
        <authorList>
            <person name="Pauvert C."/>
            <person name="Hitch T.C.A."/>
            <person name="Clavel T."/>
        </authorList>
    </citation>
    <scope>NUCLEOTIDE SEQUENCE [LARGE SCALE GENOMIC DNA]</scope>
    <source>
        <strain evidence="2 3">CLA-AA-H132</strain>
    </source>
</reference>
<accession>A0ABV1FFT7</accession>
<feature type="transmembrane region" description="Helical" evidence="1">
    <location>
        <begin position="375"/>
        <end position="394"/>
    </location>
</feature>
<evidence type="ECO:0000313" key="3">
    <source>
        <dbReference type="Proteomes" id="UP001438008"/>
    </source>
</evidence>
<sequence>MNVETMQTDRRRQHLIFIGLFLLLQVIFIWRSIYGFNTADEMYFIGCSERIFRGEKILIDEWNPTQQLCSFLLHPIYSLIRTVMGSTEGIVMASRFVYLVYSGVLTLFFYLRFQRRGYASFGPTFLFAIFAPFSICAMSYNSIEFGILPVLLAVLSADMEHSVPEYILCGILMAVIVLANPFAVLMYAGYGLICLIATVRGRRRGTKPEGVLQFRNFLWMTLGAGIILLLFLAFIFQRGTLSEMLANVPHIVGDSEHQEGYLYKTGRYFHLCFKNYKWMFVGLLFVYGATLFDKKRYSHSPVYMILAAVCVVPYLIYYGFVFEHITVNYQMLPLAFWCLEAYFVTEHKEKRLFYGWYLPAMLFTMIVQYATNTGIVTLSVAYGMCSCVGLIFAADWMKEERQRWQCARRADSGGKAGLCRAAKRRRVASLCIAGVLLIQFAGTFWLRMTYDWGDERGWLLDTRMERGPLKGVYTTRGTAEWYANVLDELDMLKLTADDELMVVGVAPWIYLYSDAGCGNYSTWQVHEGSIQLHDYYELHPDKFPDVVYMAHWAEEFMACDLSHLFTDRGYTIVYRGTGTVLMSPERAAAFMAE</sequence>
<evidence type="ECO:0000256" key="1">
    <source>
        <dbReference type="SAM" id="Phobius"/>
    </source>
</evidence>
<protein>
    <recommendedName>
        <fullName evidence="4">Glycosyltransferase RgtA/B/C/D-like domain-containing protein</fullName>
    </recommendedName>
</protein>
<feature type="transmembrane region" description="Helical" evidence="1">
    <location>
        <begin position="96"/>
        <end position="113"/>
    </location>
</feature>
<feature type="transmembrane region" description="Helical" evidence="1">
    <location>
        <begin position="352"/>
        <end position="369"/>
    </location>
</feature>
<evidence type="ECO:0008006" key="4">
    <source>
        <dbReference type="Google" id="ProtNLM"/>
    </source>
</evidence>
<keyword evidence="3" id="KW-1185">Reference proteome</keyword>
<feature type="transmembrane region" description="Helical" evidence="1">
    <location>
        <begin position="125"/>
        <end position="143"/>
    </location>
</feature>
<proteinExistence type="predicted"/>
<feature type="transmembrane region" description="Helical" evidence="1">
    <location>
        <begin position="15"/>
        <end position="34"/>
    </location>
</feature>
<feature type="transmembrane region" description="Helical" evidence="1">
    <location>
        <begin position="163"/>
        <end position="196"/>
    </location>
</feature>
<feature type="transmembrane region" description="Helical" evidence="1">
    <location>
        <begin position="217"/>
        <end position="236"/>
    </location>
</feature>
<feature type="transmembrane region" description="Helical" evidence="1">
    <location>
        <begin position="302"/>
        <end position="321"/>
    </location>
</feature>
<keyword evidence="1" id="KW-0472">Membrane</keyword>
<evidence type="ECO:0000313" key="2">
    <source>
        <dbReference type="EMBL" id="MEQ2472245.1"/>
    </source>
</evidence>
<gene>
    <name evidence="2" type="ORF">WMO29_07055</name>
</gene>
<dbReference type="RefSeq" id="WP_349164329.1">
    <property type="nucleotide sequence ID" value="NZ_JBBMFE010000005.1"/>
</dbReference>